<feature type="transmembrane region" description="Helical" evidence="7">
    <location>
        <begin position="153"/>
        <end position="174"/>
    </location>
</feature>
<dbReference type="PROSITE" id="PS50928">
    <property type="entry name" value="ABC_TM1"/>
    <property type="match status" value="1"/>
</dbReference>
<evidence type="ECO:0000256" key="1">
    <source>
        <dbReference type="ARBA" id="ARBA00004651"/>
    </source>
</evidence>
<keyword evidence="2 7" id="KW-0813">Transport</keyword>
<evidence type="ECO:0000313" key="9">
    <source>
        <dbReference type="EMBL" id="KRN57042.1"/>
    </source>
</evidence>
<gene>
    <name evidence="9" type="ORF">IV74_GL000692</name>
</gene>
<evidence type="ECO:0000256" key="4">
    <source>
        <dbReference type="ARBA" id="ARBA00022692"/>
    </source>
</evidence>
<comment type="similarity">
    <text evidence="7">Belongs to the binding-protein-dependent transport system permease family.</text>
</comment>
<feature type="transmembrane region" description="Helical" evidence="7">
    <location>
        <begin position="24"/>
        <end position="49"/>
    </location>
</feature>
<dbReference type="GeneID" id="89587983"/>
<proteinExistence type="inferred from homology"/>
<dbReference type="Pfam" id="PF00528">
    <property type="entry name" value="BPD_transp_1"/>
    <property type="match status" value="1"/>
</dbReference>
<dbReference type="InterPro" id="IPR000515">
    <property type="entry name" value="MetI-like"/>
</dbReference>
<reference evidence="9 10" key="1">
    <citation type="journal article" date="2015" name="Genome Announc.">
        <title>Expanding the biotechnology potential of lactobacilli through comparative genomics of 213 strains and associated genera.</title>
        <authorList>
            <person name="Sun Z."/>
            <person name="Harris H.M."/>
            <person name="McCann A."/>
            <person name="Guo C."/>
            <person name="Argimon S."/>
            <person name="Zhang W."/>
            <person name="Yang X."/>
            <person name="Jeffery I.B."/>
            <person name="Cooney J.C."/>
            <person name="Kagawa T.F."/>
            <person name="Liu W."/>
            <person name="Song Y."/>
            <person name="Salvetti E."/>
            <person name="Wrobel A."/>
            <person name="Rasinkangas P."/>
            <person name="Parkhill J."/>
            <person name="Rea M.C."/>
            <person name="O'Sullivan O."/>
            <person name="Ritari J."/>
            <person name="Douillard F.P."/>
            <person name="Paul Ross R."/>
            <person name="Yang R."/>
            <person name="Briner A.E."/>
            <person name="Felis G.E."/>
            <person name="de Vos W.M."/>
            <person name="Barrangou R."/>
            <person name="Klaenhammer T.R."/>
            <person name="Caufield P.W."/>
            <person name="Cui Y."/>
            <person name="Zhang H."/>
            <person name="O'Toole P.W."/>
        </authorList>
    </citation>
    <scope>NUCLEOTIDE SEQUENCE [LARGE SCALE GENOMIC DNA]</scope>
    <source>
        <strain evidence="9 10">DSM 20623</strain>
    </source>
</reference>
<dbReference type="SUPFAM" id="SSF161098">
    <property type="entry name" value="MetI-like"/>
    <property type="match status" value="1"/>
</dbReference>
<accession>A0A0R2HWE5</accession>
<feature type="transmembrane region" description="Helical" evidence="7">
    <location>
        <begin position="121"/>
        <end position="141"/>
    </location>
</feature>
<dbReference type="PANTHER" id="PTHR43744">
    <property type="entry name" value="ABC TRANSPORTER PERMEASE PROTEIN MG189-RELATED-RELATED"/>
    <property type="match status" value="1"/>
</dbReference>
<feature type="domain" description="ABC transmembrane type-1" evidence="8">
    <location>
        <begin position="86"/>
        <end position="288"/>
    </location>
</feature>
<dbReference type="Proteomes" id="UP000051658">
    <property type="component" value="Unassembled WGS sequence"/>
</dbReference>
<feature type="transmembrane region" description="Helical" evidence="7">
    <location>
        <begin position="82"/>
        <end position="109"/>
    </location>
</feature>
<evidence type="ECO:0000256" key="2">
    <source>
        <dbReference type="ARBA" id="ARBA00022448"/>
    </source>
</evidence>
<keyword evidence="3" id="KW-1003">Cell membrane</keyword>
<evidence type="ECO:0000256" key="3">
    <source>
        <dbReference type="ARBA" id="ARBA00022475"/>
    </source>
</evidence>
<evidence type="ECO:0000313" key="10">
    <source>
        <dbReference type="Proteomes" id="UP000051658"/>
    </source>
</evidence>
<organism evidence="9 10">
    <name type="scientific">Carnobacterium divergens DSM 20623</name>
    <dbReference type="NCBI Taxonomy" id="1449336"/>
    <lineage>
        <taxon>Bacteria</taxon>
        <taxon>Bacillati</taxon>
        <taxon>Bacillota</taxon>
        <taxon>Bacilli</taxon>
        <taxon>Lactobacillales</taxon>
        <taxon>Carnobacteriaceae</taxon>
        <taxon>Carnobacterium</taxon>
    </lineage>
</organism>
<name>A0A0R2HWE5_CARDV</name>
<keyword evidence="5 7" id="KW-1133">Transmembrane helix</keyword>
<dbReference type="EMBL" id="JQBS01000017">
    <property type="protein sequence ID" value="KRN57042.1"/>
    <property type="molecule type" value="Genomic_DNA"/>
</dbReference>
<keyword evidence="4 7" id="KW-0812">Transmembrane</keyword>
<comment type="caution">
    <text evidence="9">The sequence shown here is derived from an EMBL/GenBank/DDBJ whole genome shotgun (WGS) entry which is preliminary data.</text>
</comment>
<comment type="subcellular location">
    <subcellularLocation>
        <location evidence="1 7">Cell membrane</location>
        <topology evidence="1 7">Multi-pass membrane protein</topology>
    </subcellularLocation>
</comment>
<dbReference type="CDD" id="cd06261">
    <property type="entry name" value="TM_PBP2"/>
    <property type="match status" value="1"/>
</dbReference>
<protein>
    <submittedName>
        <fullName evidence="9">Sugar ABC transporter permease</fullName>
    </submittedName>
</protein>
<dbReference type="Gene3D" id="1.10.3720.10">
    <property type="entry name" value="MetI-like"/>
    <property type="match status" value="1"/>
</dbReference>
<evidence type="ECO:0000256" key="5">
    <source>
        <dbReference type="ARBA" id="ARBA00022989"/>
    </source>
</evidence>
<keyword evidence="6 7" id="KW-0472">Membrane</keyword>
<dbReference type="InterPro" id="IPR035906">
    <property type="entry name" value="MetI-like_sf"/>
</dbReference>
<dbReference type="AlphaFoldDB" id="A0A0R2HWE5"/>
<keyword evidence="10" id="KW-1185">Reference proteome</keyword>
<dbReference type="PANTHER" id="PTHR43744:SF9">
    <property type="entry name" value="POLYGALACTURONAN_RHAMNOGALACTURONAN TRANSPORT SYSTEM PERMEASE PROTEIN YTCP"/>
    <property type="match status" value="1"/>
</dbReference>
<evidence type="ECO:0000256" key="6">
    <source>
        <dbReference type="ARBA" id="ARBA00023136"/>
    </source>
</evidence>
<dbReference type="PATRIC" id="fig|1449336.4.peg.709"/>
<dbReference type="GO" id="GO:0055085">
    <property type="term" value="P:transmembrane transport"/>
    <property type="evidence" value="ECO:0007669"/>
    <property type="project" value="InterPro"/>
</dbReference>
<dbReference type="eggNOG" id="COG0395">
    <property type="taxonomic scope" value="Bacteria"/>
</dbReference>
<dbReference type="RefSeq" id="WP_034571834.1">
    <property type="nucleotide sequence ID" value="NZ_JQBS01000017.1"/>
</dbReference>
<feature type="transmembrane region" description="Helical" evidence="7">
    <location>
        <begin position="194"/>
        <end position="218"/>
    </location>
</feature>
<evidence type="ECO:0000259" key="8">
    <source>
        <dbReference type="PROSITE" id="PS50928"/>
    </source>
</evidence>
<sequence length="309" mass="34829">MEEKRKKKKINTVKVQTFGKKADIFFNIIIALFAFSCIFPFIFVIIISFTSETSLITEGYRIIPSSWSFDGYRYLYEMKDQILQALFITVFVTVVGTLVNVTFTSTYAYAISRNSFRYRKFFTVFALVTMLFSAGMVPNYIVMTTLLNLKDTVWALILPMALSPFNIIVMRTFFKRSVPDAIIESAKIDGAGELRVFMQIVLPLAVPGIATISLFAALGYWNDWFNALLYIQSDNLVPLQYLLMKIQSNIEYMSQNANMSSALSGGAAAIPKEATRMAMVVISTVPIACSYPFFQKYFISGLTIGGVKE</sequence>
<dbReference type="GO" id="GO:0005886">
    <property type="term" value="C:plasma membrane"/>
    <property type="evidence" value="ECO:0007669"/>
    <property type="project" value="UniProtKB-SubCell"/>
</dbReference>
<evidence type="ECO:0000256" key="7">
    <source>
        <dbReference type="RuleBase" id="RU363032"/>
    </source>
</evidence>